<protein>
    <submittedName>
        <fullName evidence="1">Uncharacterized protein</fullName>
    </submittedName>
</protein>
<organism evidence="1 2">
    <name type="scientific">Kipferlia bialata</name>
    <dbReference type="NCBI Taxonomy" id="797122"/>
    <lineage>
        <taxon>Eukaryota</taxon>
        <taxon>Metamonada</taxon>
        <taxon>Carpediemonas-like organisms</taxon>
        <taxon>Kipferlia</taxon>
    </lineage>
</organism>
<evidence type="ECO:0000313" key="1">
    <source>
        <dbReference type="EMBL" id="GIQ90431.1"/>
    </source>
</evidence>
<feature type="non-terminal residue" evidence="1">
    <location>
        <position position="127"/>
    </location>
</feature>
<proteinExistence type="predicted"/>
<name>A0A9K3GQ37_9EUKA</name>
<dbReference type="EMBL" id="BDIP01006179">
    <property type="protein sequence ID" value="GIQ90431.1"/>
    <property type="molecule type" value="Genomic_DNA"/>
</dbReference>
<reference evidence="1 2" key="1">
    <citation type="journal article" date="2018" name="PLoS ONE">
        <title>The draft genome of Kipferlia bialata reveals reductive genome evolution in fornicate parasites.</title>
        <authorList>
            <person name="Tanifuji G."/>
            <person name="Takabayashi S."/>
            <person name="Kume K."/>
            <person name="Takagi M."/>
            <person name="Nakayama T."/>
            <person name="Kamikawa R."/>
            <person name="Inagaki Y."/>
            <person name="Hashimoto T."/>
        </authorList>
    </citation>
    <scope>NUCLEOTIDE SEQUENCE [LARGE SCALE GENOMIC DNA]</scope>
    <source>
        <strain evidence="1">NY0173</strain>
    </source>
</reference>
<evidence type="ECO:0000313" key="2">
    <source>
        <dbReference type="Proteomes" id="UP000265618"/>
    </source>
</evidence>
<feature type="non-terminal residue" evidence="1">
    <location>
        <position position="1"/>
    </location>
</feature>
<dbReference type="AlphaFoldDB" id="A0A9K3GQ37"/>
<keyword evidence="2" id="KW-1185">Reference proteome</keyword>
<accession>A0A9K3GQ37</accession>
<dbReference type="Proteomes" id="UP000265618">
    <property type="component" value="Unassembled WGS sequence"/>
</dbReference>
<sequence>ACHGTCNLSGDVGECLYVDDKKCRCTSCGWKNPDMDSCFGICSNSICYQHDPNGDCRCNQDKCHIDYASDKCVGSCTHDGKHTCIKSKNSTCTCTECGFDIDHKQCMGPAGCVNGGCFSPFKYGQCQ</sequence>
<gene>
    <name evidence="1" type="ORF">KIPB_013227</name>
</gene>
<comment type="caution">
    <text evidence="1">The sequence shown here is derived from an EMBL/GenBank/DDBJ whole genome shotgun (WGS) entry which is preliminary data.</text>
</comment>